<feature type="domain" description="FHA" evidence="3">
    <location>
        <begin position="193"/>
        <end position="247"/>
    </location>
</feature>
<dbReference type="EMBL" id="JACJVO010000005">
    <property type="protein sequence ID" value="MBB6730107.1"/>
    <property type="molecule type" value="Genomic_DNA"/>
</dbReference>
<keyword evidence="2" id="KW-0812">Transmembrane</keyword>
<keyword evidence="2" id="KW-1133">Transmembrane helix</keyword>
<feature type="compositionally biased region" description="Basic and acidic residues" evidence="1">
    <location>
        <begin position="114"/>
        <end position="135"/>
    </location>
</feature>
<dbReference type="PROSITE" id="PS50006">
    <property type="entry name" value="FHA_DOMAIN"/>
    <property type="match status" value="1"/>
</dbReference>
<keyword evidence="2" id="KW-0472">Membrane</keyword>
<dbReference type="SUPFAM" id="SSF49879">
    <property type="entry name" value="SMAD/FHA domain"/>
    <property type="match status" value="1"/>
</dbReference>
<dbReference type="InterPro" id="IPR000253">
    <property type="entry name" value="FHA_dom"/>
</dbReference>
<dbReference type="Proteomes" id="UP000564644">
    <property type="component" value="Unassembled WGS sequence"/>
</dbReference>
<keyword evidence="5" id="KW-1185">Reference proteome</keyword>
<dbReference type="AlphaFoldDB" id="A0A7X0SHK8"/>
<feature type="region of interest" description="Disordered" evidence="1">
    <location>
        <begin position="1"/>
        <end position="28"/>
    </location>
</feature>
<reference evidence="4 5" key="1">
    <citation type="submission" date="2020-08" db="EMBL/GenBank/DDBJ databases">
        <title>Cohnella phylogeny.</title>
        <authorList>
            <person name="Dunlap C."/>
        </authorList>
    </citation>
    <scope>NUCLEOTIDE SEQUENCE [LARGE SCALE GENOMIC DNA]</scope>
    <source>
        <strain evidence="4 5">CBP 2801</strain>
    </source>
</reference>
<dbReference type="InterPro" id="IPR008984">
    <property type="entry name" value="SMAD_FHA_dom_sf"/>
</dbReference>
<dbReference type="Gene3D" id="2.60.200.20">
    <property type="match status" value="1"/>
</dbReference>
<dbReference type="CDD" id="cd00060">
    <property type="entry name" value="FHA"/>
    <property type="match status" value="1"/>
</dbReference>
<evidence type="ECO:0000259" key="3">
    <source>
        <dbReference type="PROSITE" id="PS50006"/>
    </source>
</evidence>
<evidence type="ECO:0000313" key="4">
    <source>
        <dbReference type="EMBL" id="MBB6730107.1"/>
    </source>
</evidence>
<protein>
    <submittedName>
        <fullName evidence="4">FHA domain-containing protein</fullName>
    </submittedName>
</protein>
<feature type="transmembrane region" description="Helical" evidence="2">
    <location>
        <begin position="76"/>
        <end position="95"/>
    </location>
</feature>
<evidence type="ECO:0000313" key="5">
    <source>
        <dbReference type="Proteomes" id="UP000564644"/>
    </source>
</evidence>
<evidence type="ECO:0000256" key="2">
    <source>
        <dbReference type="SAM" id="Phobius"/>
    </source>
</evidence>
<organism evidence="4 5">
    <name type="scientific">Cohnella zeiphila</name>
    <dbReference type="NCBI Taxonomy" id="2761120"/>
    <lineage>
        <taxon>Bacteria</taxon>
        <taxon>Bacillati</taxon>
        <taxon>Bacillota</taxon>
        <taxon>Bacilli</taxon>
        <taxon>Bacillales</taxon>
        <taxon>Paenibacillaceae</taxon>
        <taxon>Cohnella</taxon>
    </lineage>
</organism>
<dbReference type="Pfam" id="PF00498">
    <property type="entry name" value="FHA"/>
    <property type="match status" value="1"/>
</dbReference>
<comment type="caution">
    <text evidence="4">The sequence shown here is derived from an EMBL/GenBank/DDBJ whole genome shotgun (WGS) entry which is preliminary data.</text>
</comment>
<feature type="region of interest" description="Disordered" evidence="1">
    <location>
        <begin position="103"/>
        <end position="156"/>
    </location>
</feature>
<feature type="transmembrane region" description="Helical" evidence="2">
    <location>
        <begin position="36"/>
        <end position="56"/>
    </location>
</feature>
<proteinExistence type="predicted"/>
<evidence type="ECO:0000256" key="1">
    <source>
        <dbReference type="SAM" id="MobiDB-lite"/>
    </source>
</evidence>
<sequence length="275" mass="29583">MSTVDDRPKRGGQRTLAASGRPATTRMPRMARRSGLIRAVGLCAGAIFWLVGAAPAGAADWTSRRAAQREVDTLPLLAAMGIGVAIAVFAVIAFLQMTRKARRAGVQGEEEREDERSAEAEERLPEEDDGRKPESGEEESDSSGVTDPDYTIPLPVAQEPPEAAAPARAGMPSVWGVEGEFTGSGFLVSNRWLTMGRDASQCGVIFRGAAGEISRKHCSLRFEESRGLFLLEDHASSNGTFLSGGERLLPGVIYELPPGERFALSGSKHWFEVQI</sequence>
<gene>
    <name evidence="4" type="ORF">H7C18_04280</name>
</gene>
<accession>A0A7X0SHK8</accession>
<dbReference type="RefSeq" id="WP_185127776.1">
    <property type="nucleotide sequence ID" value="NZ_JACJVO010000005.1"/>
</dbReference>
<name>A0A7X0SHK8_9BACL</name>